<dbReference type="RefSeq" id="WP_341369514.1">
    <property type="nucleotide sequence ID" value="NZ_JBBPCO010000001.1"/>
</dbReference>
<dbReference type="InterPro" id="IPR055343">
    <property type="entry name" value="CREG_beta-barrel"/>
</dbReference>
<dbReference type="Pfam" id="PF13883">
    <property type="entry name" value="CREG_beta-barrel"/>
    <property type="match status" value="1"/>
</dbReference>
<dbReference type="EMBL" id="JBBPCO010000001">
    <property type="protein sequence ID" value="MEK8088452.1"/>
    <property type="molecule type" value="Genomic_DNA"/>
</dbReference>
<sequence>MNPSENPAGQARQIVRSHAVGALSTLSVAMEGFPFGSVATYVLDHQAQPVFLLSDLAQHSRNIKHDPRSSLLVLESGAEEGVLARGRVTLVGETSVFEPDAHLRARYLRYFPEAAGFMETHDFRFYRMDVARVRFIGGFGRIHWIEGAAYQATMLDELAAAEAGALAHMNADHQQALRDYCRFYHGIEASGEVRMLGIDAEGFDLLCKGRRLRCQFPAPIQAAGEMRGVLVEMARTARQDAEG</sequence>
<name>A0ABU9D6I3_9PROT</name>
<dbReference type="PANTHER" id="PTHR13343">
    <property type="entry name" value="CREG1 PROTEIN"/>
    <property type="match status" value="1"/>
</dbReference>
<dbReference type="Gene3D" id="2.30.110.10">
    <property type="entry name" value="Electron Transport, Fmn-binding Protein, Chain A"/>
    <property type="match status" value="1"/>
</dbReference>
<feature type="domain" description="CREG-like beta-barrel" evidence="2">
    <location>
        <begin position="4"/>
        <end position="151"/>
    </location>
</feature>
<dbReference type="InterPro" id="IPR012349">
    <property type="entry name" value="Split_barrel_FMN-bd"/>
</dbReference>
<organism evidence="3 4">
    <name type="scientific">Thermithiobacillus plumbiphilus</name>
    <dbReference type="NCBI Taxonomy" id="1729899"/>
    <lineage>
        <taxon>Bacteria</taxon>
        <taxon>Pseudomonadati</taxon>
        <taxon>Pseudomonadota</taxon>
        <taxon>Acidithiobacillia</taxon>
        <taxon>Acidithiobacillales</taxon>
        <taxon>Thermithiobacillaceae</taxon>
        <taxon>Thermithiobacillus</taxon>
    </lineage>
</organism>
<evidence type="ECO:0000313" key="4">
    <source>
        <dbReference type="Proteomes" id="UP001446205"/>
    </source>
</evidence>
<dbReference type="InterPro" id="IPR037119">
    <property type="entry name" value="Haem_oxidase_HugZ-like_sf"/>
</dbReference>
<evidence type="ECO:0000259" key="1">
    <source>
        <dbReference type="Pfam" id="PF10615"/>
    </source>
</evidence>
<feature type="domain" description="DUF2470" evidence="1">
    <location>
        <begin position="163"/>
        <end position="233"/>
    </location>
</feature>
<dbReference type="Gene3D" id="3.20.180.10">
    <property type="entry name" value="PNP-oxidase-like"/>
    <property type="match status" value="1"/>
</dbReference>
<dbReference type="Proteomes" id="UP001446205">
    <property type="component" value="Unassembled WGS sequence"/>
</dbReference>
<gene>
    <name evidence="3" type="ORF">WOB96_01615</name>
</gene>
<proteinExistence type="predicted"/>
<dbReference type="PANTHER" id="PTHR13343:SF17">
    <property type="entry name" value="CELLULAR REPRESSOR OF E1A-STIMULATED GENES, ISOFORM A"/>
    <property type="match status" value="1"/>
</dbReference>
<dbReference type="SUPFAM" id="SSF50475">
    <property type="entry name" value="FMN-binding split barrel"/>
    <property type="match status" value="1"/>
</dbReference>
<dbReference type="Pfam" id="PF10615">
    <property type="entry name" value="DUF2470"/>
    <property type="match status" value="1"/>
</dbReference>
<comment type="caution">
    <text evidence="3">The sequence shown here is derived from an EMBL/GenBank/DDBJ whole genome shotgun (WGS) entry which is preliminary data.</text>
</comment>
<evidence type="ECO:0000313" key="3">
    <source>
        <dbReference type="EMBL" id="MEK8088452.1"/>
    </source>
</evidence>
<evidence type="ECO:0000259" key="2">
    <source>
        <dbReference type="Pfam" id="PF13883"/>
    </source>
</evidence>
<reference evidence="3 4" key="1">
    <citation type="submission" date="2024-04" db="EMBL/GenBank/DDBJ databases">
        <authorList>
            <person name="Abashina T."/>
            <person name="Shaikin A."/>
        </authorList>
    </citation>
    <scope>NUCLEOTIDE SEQUENCE [LARGE SCALE GENOMIC DNA]</scope>
    <source>
        <strain evidence="3 4">AAFK</strain>
    </source>
</reference>
<dbReference type="InterPro" id="IPR019595">
    <property type="entry name" value="DUF2470"/>
</dbReference>
<protein>
    <submittedName>
        <fullName evidence="3">DUF2470 domain-containing protein</fullName>
    </submittedName>
</protein>
<accession>A0ABU9D6I3</accession>
<keyword evidence="4" id="KW-1185">Reference proteome</keyword>